<evidence type="ECO:0000313" key="3">
    <source>
        <dbReference type="Proteomes" id="UP000195667"/>
    </source>
</evidence>
<dbReference type="EMBL" id="FUKI01000108">
    <property type="protein sequence ID" value="SJM92732.1"/>
    <property type="molecule type" value="Genomic_DNA"/>
</dbReference>
<feature type="transmembrane region" description="Helical" evidence="1">
    <location>
        <begin position="92"/>
        <end position="112"/>
    </location>
</feature>
<dbReference type="Proteomes" id="UP000195667">
    <property type="component" value="Unassembled WGS sequence"/>
</dbReference>
<dbReference type="RefSeq" id="WP_087143520.1">
    <property type="nucleotide sequence ID" value="NZ_FUKI01000108.1"/>
</dbReference>
<evidence type="ECO:0000313" key="2">
    <source>
        <dbReference type="EMBL" id="SJM92732.1"/>
    </source>
</evidence>
<evidence type="ECO:0000256" key="1">
    <source>
        <dbReference type="SAM" id="Phobius"/>
    </source>
</evidence>
<keyword evidence="1" id="KW-1133">Transmembrane helix</keyword>
<feature type="transmembrane region" description="Helical" evidence="1">
    <location>
        <begin position="9"/>
        <end position="26"/>
    </location>
</feature>
<keyword evidence="1" id="KW-0472">Membrane</keyword>
<gene>
    <name evidence="2" type="ORF">CRENPOLYSF1_330031</name>
</gene>
<protein>
    <recommendedName>
        <fullName evidence="4">Transmembrane protein</fullName>
    </recommendedName>
</protein>
<dbReference type="InterPro" id="IPR018643">
    <property type="entry name" value="DUF2069_membrane"/>
</dbReference>
<reference evidence="3" key="1">
    <citation type="submission" date="2017-02" db="EMBL/GenBank/DDBJ databases">
        <authorList>
            <person name="Daims H."/>
        </authorList>
    </citation>
    <scope>NUCLEOTIDE SEQUENCE [LARGE SCALE GENOMIC DNA]</scope>
</reference>
<feature type="transmembrane region" description="Helical" evidence="1">
    <location>
        <begin position="38"/>
        <end position="59"/>
    </location>
</feature>
<name>A0A1R4H914_9GAMM</name>
<organism evidence="2 3">
    <name type="scientific">Crenothrix polyspora</name>
    <dbReference type="NCBI Taxonomy" id="360316"/>
    <lineage>
        <taxon>Bacteria</taxon>
        <taxon>Pseudomonadati</taxon>
        <taxon>Pseudomonadota</taxon>
        <taxon>Gammaproteobacteria</taxon>
        <taxon>Methylococcales</taxon>
        <taxon>Crenotrichaceae</taxon>
        <taxon>Crenothrix</taxon>
    </lineage>
</organism>
<keyword evidence="1" id="KW-0812">Transmembrane</keyword>
<proteinExistence type="predicted"/>
<dbReference type="OrthoDB" id="5569826at2"/>
<dbReference type="AlphaFoldDB" id="A0A1R4H914"/>
<accession>A0A1R4H914</accession>
<dbReference type="Pfam" id="PF09842">
    <property type="entry name" value="DUF2069"/>
    <property type="match status" value="1"/>
</dbReference>
<evidence type="ECO:0008006" key="4">
    <source>
        <dbReference type="Google" id="ProtNLM"/>
    </source>
</evidence>
<sequence length="119" mass="13847">MKKINPDYYYYLSLVGFFGLFVWLMLWHTTLGAQPSKFPVALMLIITVTPLLLPMRGLLSRNKRSCAWAAYISLAYFIHGAAETYLNINQRFYLSLEVLFSLMLFFGTTFYVRFVGKPH</sequence>
<feature type="transmembrane region" description="Helical" evidence="1">
    <location>
        <begin position="66"/>
        <end position="86"/>
    </location>
</feature>
<keyword evidence="3" id="KW-1185">Reference proteome</keyword>